<dbReference type="Pfam" id="PF06155">
    <property type="entry name" value="GBBH-like_N"/>
    <property type="match status" value="1"/>
</dbReference>
<feature type="compositionally biased region" description="Basic and acidic residues" evidence="3">
    <location>
        <begin position="72"/>
        <end position="82"/>
    </location>
</feature>
<dbReference type="Proteomes" id="UP001190700">
    <property type="component" value="Unassembled WGS sequence"/>
</dbReference>
<feature type="domain" description="Gamma-butyrobetaine hydroxylase-like N-terminal" evidence="4">
    <location>
        <begin position="45"/>
        <end position="108"/>
    </location>
</feature>
<evidence type="ECO:0000256" key="2">
    <source>
        <dbReference type="ARBA" id="ARBA00023004"/>
    </source>
</evidence>
<keyword evidence="6" id="KW-1185">Reference proteome</keyword>
<dbReference type="GO" id="GO:0046872">
    <property type="term" value="F:metal ion binding"/>
    <property type="evidence" value="ECO:0007669"/>
    <property type="project" value="UniProtKB-KW"/>
</dbReference>
<organism evidence="5 6">
    <name type="scientific">Cymbomonas tetramitiformis</name>
    <dbReference type="NCBI Taxonomy" id="36881"/>
    <lineage>
        <taxon>Eukaryota</taxon>
        <taxon>Viridiplantae</taxon>
        <taxon>Chlorophyta</taxon>
        <taxon>Pyramimonadophyceae</taxon>
        <taxon>Pyramimonadales</taxon>
        <taxon>Pyramimonadaceae</taxon>
        <taxon>Cymbomonas</taxon>
    </lineage>
</organism>
<sequence>GDLAARYTEIGANVVREVAKLKLAIANAVTYDEVRRVIAVSPPDQSGKTFYLHPATVRRNDRSAASVDEWTGEQRLDPRTIPEDVQPDSLTPVGNYAVQISWPDGLNQIATFDLLCELERLVPPTDGSWDLPSKPKEELSGAQQILQSAQSFEAKD</sequence>
<protein>
    <recommendedName>
        <fullName evidence="4">Gamma-butyrobetaine hydroxylase-like N-terminal domain-containing protein</fullName>
    </recommendedName>
</protein>
<dbReference type="AlphaFoldDB" id="A0AAE0G9F6"/>
<evidence type="ECO:0000256" key="3">
    <source>
        <dbReference type="SAM" id="MobiDB-lite"/>
    </source>
</evidence>
<evidence type="ECO:0000313" key="6">
    <source>
        <dbReference type="Proteomes" id="UP001190700"/>
    </source>
</evidence>
<keyword evidence="1" id="KW-0479">Metal-binding</keyword>
<proteinExistence type="predicted"/>
<name>A0AAE0G9F6_9CHLO</name>
<comment type="caution">
    <text evidence="5">The sequence shown here is derived from an EMBL/GenBank/DDBJ whole genome shotgun (WGS) entry which is preliminary data.</text>
</comment>
<feature type="region of interest" description="Disordered" evidence="3">
    <location>
        <begin position="62"/>
        <end position="88"/>
    </location>
</feature>
<accession>A0AAE0G9F6</accession>
<evidence type="ECO:0000259" key="4">
    <source>
        <dbReference type="Pfam" id="PF06155"/>
    </source>
</evidence>
<feature type="compositionally biased region" description="Polar residues" evidence="3">
    <location>
        <begin position="141"/>
        <end position="156"/>
    </location>
</feature>
<dbReference type="Gene3D" id="3.30.2020.30">
    <property type="match status" value="1"/>
</dbReference>
<feature type="region of interest" description="Disordered" evidence="3">
    <location>
        <begin position="126"/>
        <end position="156"/>
    </location>
</feature>
<keyword evidence="2" id="KW-0408">Iron</keyword>
<reference evidence="5 6" key="1">
    <citation type="journal article" date="2015" name="Genome Biol. Evol.">
        <title>Comparative Genomics of a Bacterivorous Green Alga Reveals Evolutionary Causalities and Consequences of Phago-Mixotrophic Mode of Nutrition.</title>
        <authorList>
            <person name="Burns J.A."/>
            <person name="Paasch A."/>
            <person name="Narechania A."/>
            <person name="Kim E."/>
        </authorList>
    </citation>
    <scope>NUCLEOTIDE SEQUENCE [LARGE SCALE GENOMIC DNA]</scope>
    <source>
        <strain evidence="5 6">PLY_AMNH</strain>
    </source>
</reference>
<evidence type="ECO:0000256" key="1">
    <source>
        <dbReference type="ARBA" id="ARBA00022723"/>
    </source>
</evidence>
<dbReference type="InterPro" id="IPR038492">
    <property type="entry name" value="GBBH-like_N_sf"/>
</dbReference>
<feature type="non-terminal residue" evidence="5">
    <location>
        <position position="1"/>
    </location>
</feature>
<dbReference type="EMBL" id="LGRX02008107">
    <property type="protein sequence ID" value="KAK3273939.1"/>
    <property type="molecule type" value="Genomic_DNA"/>
</dbReference>
<dbReference type="InterPro" id="IPR010376">
    <property type="entry name" value="GBBH-like_N"/>
</dbReference>
<gene>
    <name evidence="5" type="ORF">CYMTET_17845</name>
</gene>
<evidence type="ECO:0000313" key="5">
    <source>
        <dbReference type="EMBL" id="KAK3273939.1"/>
    </source>
</evidence>